<dbReference type="Pfam" id="PF13086">
    <property type="entry name" value="AAA_11"/>
    <property type="match status" value="1"/>
</dbReference>
<dbReference type="Pfam" id="PF11784">
    <property type="entry name" value="DUF3320"/>
    <property type="match status" value="1"/>
</dbReference>
<feature type="domain" description="DNA2/NAM7 helicase helicase" evidence="3">
    <location>
        <begin position="257"/>
        <end position="320"/>
    </location>
</feature>
<dbReference type="Proteomes" id="UP000676967">
    <property type="component" value="Chromosome"/>
</dbReference>
<dbReference type="PANTHER" id="PTHR10887">
    <property type="entry name" value="DNA2/NAM7 HELICASE FAMILY"/>
    <property type="match status" value="1"/>
</dbReference>
<dbReference type="InterPro" id="IPR021754">
    <property type="entry name" value="DUF3320"/>
</dbReference>
<evidence type="ECO:0000313" key="6">
    <source>
        <dbReference type="EMBL" id="BCJ40708.1"/>
    </source>
</evidence>
<dbReference type="InterPro" id="IPR025103">
    <property type="entry name" value="DUF4011"/>
</dbReference>
<sequence>MRPDDAEGQPVPPGDDARAALAAWRDGLADPGAADRLIDLPRAGADLVEITGPAADTVTDRLRRGRDWSFGPGTADRLETELPADTLQTLLRHLRRHAHQESLDRGEDTLHLATGLLHWTDADGAGHASPLLLTPVELVALGPGEVPRLRAATGDPVLNPVLARRLGERGVVLTDDLDELRRRIAAHQGWRIADAVVLARFDLAAEAIRADLTEHEDTILAHPVVRALAAEDGDLLFTPGDAGQLDEDEPPLLLDADGDQRACVAAALAGHSFVVDGPPGTGKSQTVANMIGALAHAGKRVLFVSETASALDVVQHRLAAAGLGNYLLDLHGPRAGRRHVAASLAAALEAVPLPSPGMDEVDRHTLRERRAALTAYAEAVNEPREPLGCSVHEIIGRYARLSGVPESPAPALQPLALTEATLDRIRAAAGRLSRAWRPATERSGFRWREVMEKAPLGAALEEAQLTLDALTEATDAYTPLATAFHVRLPADAAELADLVEHAARRPAAVADSWLTAASLRPVREAAESLAALLAEVRAAEDQARARTGLSPAKLAEQTVAELPAQPELDPPAVDLAPLTAAAAKVLAGRFAADADELEHQQRNLDRITARLGLPEVVSFSDVELVTVIAELGNRPDKPEPAWFGPGAQANVHAAAAALRRHVEAVAAARAQAREYFTEAVLHEPVEDLAERFATVHRGMRRFLSGHRWDRETVAALAEPGVSVDEAVAHLPLAVAWRRANEGLLAAERQNAPLLGRYWKRLDTDFLAIGRALETVGEVLRVTPPEALPGISEYVCNRGGDTELLRAVTEARDVFRHWRSTLQAAPEAAARPELGHGTLAAAIGWLRAQVGPLGAVAEAVGQLSEVAGRELDMAAAAEIAAVRERVVAAARALAEAEPGFQAVLGSSRDLRGMDQALDWAARARTLRSGTDAALTAEQAAALHVEKNADMRTLIAMWQEARQRIIDAFGPARQVRLATTLDRFETARDLLRDLREDETGQREWFDYLAAREVLAEHGLDTVVDYCADHGLDVGKLIPVIERTVYKAWADAVVAADERLEPLAALERNELVEEFRRLDAELVQDAAGTIIEAVNARRPEVTADGAPALIRAEGLKQDGHLPVRELLGRTWETAAALKPCFVMPPAAVSRYLPADQRFDVVIIDEASRVTPAAAVACAYRGRSLIVIGDDCQLPPAGGRPSVLVVANDCAAFTRLGLTGHYRSRHESLISFANHTFYQDRLVTFPSAHPAGPDLGLELLPAVDAPVEAALVAERVAHHFTTRPTLSLGVVTLTAGQADAVADAVETVLGARPDLERFLADDPLTGFFVKPADAAQGDERDVIILSTGPDLAAAGGPTGGRRLDVAITRARQRVEVVTAIPESRREDAADEGERRLAAYLNHLDPHAEKPDLSPLAEAVAATVEGWGFEVTRQVGAGRYRVEIGVRHTSLDAYALGIQCDGPAYAEIPVASDRDRLREQVLHTLGWHLHRVWSVAWHHDRPEEEARLRAAIENALAVPDVFAEPELELVTRPAQRPEWALPYQRAELEPLPPSARVNDRLAGDLLIRTVERIAEVEGPVHLAVLIRRIRDAWGISRVTQPIRQAIEAALRESRAIFDGTFVTAADAPIPAVRVPGDGVTRKPEQVAESELQLALEYLVLDAGLVESEDLLAAAARLFGWTANKAGAARLAAMLDDLVAGERLIAHRNGLIAAPENDLLDLPDPASLPHRGDTAEKNLLRTPEAARQSAD</sequence>
<feature type="region of interest" description="Disordered" evidence="1">
    <location>
        <begin position="1717"/>
        <end position="1745"/>
    </location>
</feature>
<feature type="domain" description="Restriction endonuclease type II-like" evidence="5">
    <location>
        <begin position="1413"/>
        <end position="1507"/>
    </location>
</feature>
<dbReference type="EMBL" id="AP023356">
    <property type="protein sequence ID" value="BCJ40708.1"/>
    <property type="molecule type" value="Genomic_DNA"/>
</dbReference>
<evidence type="ECO:0008006" key="8">
    <source>
        <dbReference type="Google" id="ProtNLM"/>
    </source>
</evidence>
<feature type="domain" description="DNA2/NAM7 helicase-like C-terminal" evidence="4">
    <location>
        <begin position="1262"/>
        <end position="1374"/>
    </location>
</feature>
<name>A0ABM7LN56_9ACTN</name>
<evidence type="ECO:0000259" key="3">
    <source>
        <dbReference type="Pfam" id="PF13086"/>
    </source>
</evidence>
<organism evidence="6 7">
    <name type="scientific">Actinoplanes ianthinogenes</name>
    <dbReference type="NCBI Taxonomy" id="122358"/>
    <lineage>
        <taxon>Bacteria</taxon>
        <taxon>Bacillati</taxon>
        <taxon>Actinomycetota</taxon>
        <taxon>Actinomycetes</taxon>
        <taxon>Micromonosporales</taxon>
        <taxon>Micromonosporaceae</taxon>
        <taxon>Actinoplanes</taxon>
    </lineage>
</organism>
<protein>
    <recommendedName>
        <fullName evidence="8">AAA domain-containing protein</fullName>
    </recommendedName>
</protein>
<evidence type="ECO:0000256" key="1">
    <source>
        <dbReference type="SAM" id="MobiDB-lite"/>
    </source>
</evidence>
<feature type="compositionally biased region" description="Basic and acidic residues" evidence="1">
    <location>
        <begin position="1724"/>
        <end position="1733"/>
    </location>
</feature>
<dbReference type="InterPro" id="IPR011335">
    <property type="entry name" value="Restrct_endonuc-II-like"/>
</dbReference>
<dbReference type="SUPFAM" id="SSF52980">
    <property type="entry name" value="Restriction endonuclease-like"/>
    <property type="match status" value="1"/>
</dbReference>
<dbReference type="RefSeq" id="WP_189335089.1">
    <property type="nucleotide sequence ID" value="NZ_AP023356.1"/>
</dbReference>
<accession>A0ABM7LN56</accession>
<gene>
    <name evidence="6" type="ORF">Aiant_13650</name>
</gene>
<dbReference type="Gene3D" id="3.40.50.300">
    <property type="entry name" value="P-loop containing nucleotide triphosphate hydrolases"/>
    <property type="match status" value="3"/>
</dbReference>
<evidence type="ECO:0000313" key="7">
    <source>
        <dbReference type="Proteomes" id="UP000676967"/>
    </source>
</evidence>
<dbReference type="Pfam" id="PF13087">
    <property type="entry name" value="AAA_12"/>
    <property type="match status" value="1"/>
</dbReference>
<dbReference type="InterPro" id="IPR041677">
    <property type="entry name" value="DNA2/NAM7_AAA_11"/>
</dbReference>
<dbReference type="Pfam" id="PF13195">
    <property type="entry name" value="DUF4011"/>
    <property type="match status" value="1"/>
</dbReference>
<proteinExistence type="predicted"/>
<dbReference type="InterPro" id="IPR049468">
    <property type="entry name" value="Restrct_endonuc-II-like_dom"/>
</dbReference>
<feature type="domain" description="DUF3320" evidence="2">
    <location>
        <begin position="1560"/>
        <end position="1599"/>
    </location>
</feature>
<dbReference type="InterPro" id="IPR027417">
    <property type="entry name" value="P-loop_NTPase"/>
</dbReference>
<evidence type="ECO:0000259" key="2">
    <source>
        <dbReference type="Pfam" id="PF11784"/>
    </source>
</evidence>
<keyword evidence="7" id="KW-1185">Reference proteome</keyword>
<evidence type="ECO:0000259" key="4">
    <source>
        <dbReference type="Pfam" id="PF13087"/>
    </source>
</evidence>
<dbReference type="InterPro" id="IPR041679">
    <property type="entry name" value="DNA2/NAM7-like_C"/>
</dbReference>
<dbReference type="InterPro" id="IPR045055">
    <property type="entry name" value="DNA2/NAM7-like"/>
</dbReference>
<reference evidence="6 7" key="1">
    <citation type="submission" date="2020-08" db="EMBL/GenBank/DDBJ databases">
        <title>Whole genome shotgun sequence of Actinoplanes ianthinogenes NBRC 13996.</title>
        <authorList>
            <person name="Komaki H."/>
            <person name="Tamura T."/>
        </authorList>
    </citation>
    <scope>NUCLEOTIDE SEQUENCE [LARGE SCALE GENOMIC DNA]</scope>
    <source>
        <strain evidence="6 7">NBRC 13996</strain>
    </source>
</reference>
<dbReference type="Gene3D" id="3.40.960.10">
    <property type="entry name" value="VSR Endonuclease"/>
    <property type="match status" value="1"/>
</dbReference>
<evidence type="ECO:0000259" key="5">
    <source>
        <dbReference type="Pfam" id="PF18741"/>
    </source>
</evidence>
<dbReference type="Pfam" id="PF18741">
    <property type="entry name" value="MTES_1575"/>
    <property type="match status" value="1"/>
</dbReference>
<dbReference type="SUPFAM" id="SSF52540">
    <property type="entry name" value="P-loop containing nucleoside triphosphate hydrolases"/>
    <property type="match status" value="2"/>
</dbReference>